<reference evidence="2 3" key="1">
    <citation type="journal article" date="2019" name="Commun. Biol.">
        <title>The bagworm genome reveals a unique fibroin gene that provides high tensile strength.</title>
        <authorList>
            <person name="Kono N."/>
            <person name="Nakamura H."/>
            <person name="Ohtoshi R."/>
            <person name="Tomita M."/>
            <person name="Numata K."/>
            <person name="Arakawa K."/>
        </authorList>
    </citation>
    <scope>NUCLEOTIDE SEQUENCE [LARGE SCALE GENOMIC DNA]</scope>
</reference>
<dbReference type="EMBL" id="BGZK01000759">
    <property type="protein sequence ID" value="GBP59351.1"/>
    <property type="molecule type" value="Genomic_DNA"/>
</dbReference>
<evidence type="ECO:0000313" key="2">
    <source>
        <dbReference type="EMBL" id="GBP59351.1"/>
    </source>
</evidence>
<name>A0A4C1X6E8_EUMVA</name>
<sequence length="222" mass="24367">MKASVYSMEPSPRESDSHLTAAAIDAGTVGGRPGAAEHRAAPHTLLSYALDVFIYVMYVNENIAIGICLTYRTAMPTTWTAEVIKVRCACTPADACRPRADRRRRHNNKGGVFLSISLHSDFTIHVQRAVALMREATVNFEVGPVARQIRRRVVTVLPPLYRWGNINKAAGIFVCKVLVFNPNLAFNFDPDLDLDSDSGTALDSNPSTTPNSNSSIVHVMRI</sequence>
<organism evidence="2 3">
    <name type="scientific">Eumeta variegata</name>
    <name type="common">Bagworm moth</name>
    <name type="synonym">Eumeta japonica</name>
    <dbReference type="NCBI Taxonomy" id="151549"/>
    <lineage>
        <taxon>Eukaryota</taxon>
        <taxon>Metazoa</taxon>
        <taxon>Ecdysozoa</taxon>
        <taxon>Arthropoda</taxon>
        <taxon>Hexapoda</taxon>
        <taxon>Insecta</taxon>
        <taxon>Pterygota</taxon>
        <taxon>Neoptera</taxon>
        <taxon>Endopterygota</taxon>
        <taxon>Lepidoptera</taxon>
        <taxon>Glossata</taxon>
        <taxon>Ditrysia</taxon>
        <taxon>Tineoidea</taxon>
        <taxon>Psychidae</taxon>
        <taxon>Oiketicinae</taxon>
        <taxon>Eumeta</taxon>
    </lineage>
</organism>
<keyword evidence="3" id="KW-1185">Reference proteome</keyword>
<feature type="region of interest" description="Disordered" evidence="1">
    <location>
        <begin position="199"/>
        <end position="222"/>
    </location>
</feature>
<dbReference type="AlphaFoldDB" id="A0A4C1X6E8"/>
<accession>A0A4C1X6E8</accession>
<proteinExistence type="predicted"/>
<protein>
    <submittedName>
        <fullName evidence="2">Uncharacterized protein</fullName>
    </submittedName>
</protein>
<evidence type="ECO:0000256" key="1">
    <source>
        <dbReference type="SAM" id="MobiDB-lite"/>
    </source>
</evidence>
<dbReference type="Proteomes" id="UP000299102">
    <property type="component" value="Unassembled WGS sequence"/>
</dbReference>
<feature type="compositionally biased region" description="Low complexity" evidence="1">
    <location>
        <begin position="204"/>
        <end position="215"/>
    </location>
</feature>
<comment type="caution">
    <text evidence="2">The sequence shown here is derived from an EMBL/GenBank/DDBJ whole genome shotgun (WGS) entry which is preliminary data.</text>
</comment>
<evidence type="ECO:0000313" key="3">
    <source>
        <dbReference type="Proteomes" id="UP000299102"/>
    </source>
</evidence>
<gene>
    <name evidence="2" type="ORF">EVAR_45531_1</name>
</gene>